<organism evidence="2 3">
    <name type="scientific">Cercophora newfieldiana</name>
    <dbReference type="NCBI Taxonomy" id="92897"/>
    <lineage>
        <taxon>Eukaryota</taxon>
        <taxon>Fungi</taxon>
        <taxon>Dikarya</taxon>
        <taxon>Ascomycota</taxon>
        <taxon>Pezizomycotina</taxon>
        <taxon>Sordariomycetes</taxon>
        <taxon>Sordariomycetidae</taxon>
        <taxon>Sordariales</taxon>
        <taxon>Lasiosphaeriaceae</taxon>
        <taxon>Cercophora</taxon>
    </lineage>
</organism>
<dbReference type="AlphaFoldDB" id="A0AA40CYU8"/>
<gene>
    <name evidence="2" type="ORF">B0T16DRAFT_397231</name>
</gene>
<evidence type="ECO:0000256" key="1">
    <source>
        <dbReference type="SAM" id="MobiDB-lite"/>
    </source>
</evidence>
<sequence>MTLEQVDQSCNKSVAIYVMAAERAICPDLLLEMLHNYLYEKWFRPSISELEYGQFLAKIILPKTPSLPTGVGPSGVVDILIPVHAAISSRVEEARLAVKNLNPALSDMEASVVDPKLPKRFSRGISRLRSLASIIRHQEFFILQPLFRALTIVIRNESFNPDTPDIGQLTVMMIRTGVEEGLSSPISFDPIAHRIYGFACGSRGEIAVETTLETAVDFVMGLEKREVAAFGPRPDPVASTKGLEDGCFGGPSTLHQARCIGWEDELLVGPSSRWVDLEKCPEWTGWDEVDVQAWNSKVEHARLRLAWLEEMLPDMVRPDRPTRIPTQSDTSETRTSS</sequence>
<evidence type="ECO:0000313" key="2">
    <source>
        <dbReference type="EMBL" id="KAK0655552.1"/>
    </source>
</evidence>
<evidence type="ECO:0000313" key="3">
    <source>
        <dbReference type="Proteomes" id="UP001174936"/>
    </source>
</evidence>
<keyword evidence="3" id="KW-1185">Reference proteome</keyword>
<name>A0AA40CYU8_9PEZI</name>
<proteinExistence type="predicted"/>
<comment type="caution">
    <text evidence="2">The sequence shown here is derived from an EMBL/GenBank/DDBJ whole genome shotgun (WGS) entry which is preliminary data.</text>
</comment>
<accession>A0AA40CYU8</accession>
<reference evidence="2" key="1">
    <citation type="submission" date="2023-06" db="EMBL/GenBank/DDBJ databases">
        <title>Genome-scale phylogeny and comparative genomics of the fungal order Sordariales.</title>
        <authorList>
            <consortium name="Lawrence Berkeley National Laboratory"/>
            <person name="Hensen N."/>
            <person name="Bonometti L."/>
            <person name="Westerberg I."/>
            <person name="Brannstrom I.O."/>
            <person name="Guillou S."/>
            <person name="Cros-Aarteil S."/>
            <person name="Calhoun S."/>
            <person name="Haridas S."/>
            <person name="Kuo A."/>
            <person name="Mondo S."/>
            <person name="Pangilinan J."/>
            <person name="Riley R."/>
            <person name="Labutti K."/>
            <person name="Andreopoulos B."/>
            <person name="Lipzen A."/>
            <person name="Chen C."/>
            <person name="Yanf M."/>
            <person name="Daum C."/>
            <person name="Ng V."/>
            <person name="Clum A."/>
            <person name="Steindorff A."/>
            <person name="Ohm R."/>
            <person name="Martin F."/>
            <person name="Silar P."/>
            <person name="Natvig D."/>
            <person name="Lalanne C."/>
            <person name="Gautier V."/>
            <person name="Ament-Velasquez S.L."/>
            <person name="Kruys A."/>
            <person name="Hutchinson M.I."/>
            <person name="Powell A.J."/>
            <person name="Barry K."/>
            <person name="Miller A.N."/>
            <person name="Grigoriev I.V."/>
            <person name="Debuchy R."/>
            <person name="Gladieux P."/>
            <person name="Thoren M.H."/>
            <person name="Johannesson H."/>
        </authorList>
    </citation>
    <scope>NUCLEOTIDE SEQUENCE</scope>
    <source>
        <strain evidence="2">SMH2532-1</strain>
    </source>
</reference>
<feature type="compositionally biased region" description="Polar residues" evidence="1">
    <location>
        <begin position="324"/>
        <end position="337"/>
    </location>
</feature>
<dbReference type="Proteomes" id="UP001174936">
    <property type="component" value="Unassembled WGS sequence"/>
</dbReference>
<dbReference type="EMBL" id="JAULSV010000001">
    <property type="protein sequence ID" value="KAK0655552.1"/>
    <property type="molecule type" value="Genomic_DNA"/>
</dbReference>
<protein>
    <submittedName>
        <fullName evidence="2">Uncharacterized protein</fullName>
    </submittedName>
</protein>
<feature type="region of interest" description="Disordered" evidence="1">
    <location>
        <begin position="316"/>
        <end position="337"/>
    </location>
</feature>